<feature type="domain" description="Ice-binding protein C-terminal" evidence="3">
    <location>
        <begin position="210"/>
        <end position="235"/>
    </location>
</feature>
<evidence type="ECO:0000256" key="2">
    <source>
        <dbReference type="SAM" id="SignalP"/>
    </source>
</evidence>
<feature type="region of interest" description="Disordered" evidence="1">
    <location>
        <begin position="235"/>
        <end position="259"/>
    </location>
</feature>
<dbReference type="RefSeq" id="WP_394476893.1">
    <property type="nucleotide sequence ID" value="NZ_JBIGHV010000002.1"/>
</dbReference>
<comment type="caution">
    <text evidence="4">The sequence shown here is derived from an EMBL/GenBank/DDBJ whole genome shotgun (WGS) entry which is preliminary data.</text>
</comment>
<evidence type="ECO:0000313" key="5">
    <source>
        <dbReference type="Proteomes" id="UP001606210"/>
    </source>
</evidence>
<dbReference type="Pfam" id="PF07589">
    <property type="entry name" value="PEP-CTERM"/>
    <property type="match status" value="1"/>
</dbReference>
<reference evidence="4 5" key="1">
    <citation type="submission" date="2024-08" db="EMBL/GenBank/DDBJ databases">
        <authorList>
            <person name="Lu H."/>
        </authorList>
    </citation>
    <scope>NUCLEOTIDE SEQUENCE [LARGE SCALE GENOMIC DNA]</scope>
    <source>
        <strain evidence="4 5">LYH14W</strain>
    </source>
</reference>
<keyword evidence="2" id="KW-0732">Signal</keyword>
<gene>
    <name evidence="4" type="ORF">ACG00Y_05955</name>
</gene>
<feature type="signal peptide" evidence="2">
    <location>
        <begin position="1"/>
        <end position="22"/>
    </location>
</feature>
<name>A0ABW7F2C5_9BURK</name>
<proteinExistence type="predicted"/>
<evidence type="ECO:0000313" key="4">
    <source>
        <dbReference type="EMBL" id="MFG6429443.1"/>
    </source>
</evidence>
<dbReference type="InterPro" id="IPR013424">
    <property type="entry name" value="Ice-binding_C"/>
</dbReference>
<evidence type="ECO:0000256" key="1">
    <source>
        <dbReference type="SAM" id="MobiDB-lite"/>
    </source>
</evidence>
<accession>A0ABW7F2C5</accession>
<dbReference type="Proteomes" id="UP001606210">
    <property type="component" value="Unassembled WGS sequence"/>
</dbReference>
<evidence type="ECO:0000259" key="3">
    <source>
        <dbReference type="Pfam" id="PF07589"/>
    </source>
</evidence>
<protein>
    <submittedName>
        <fullName evidence="4">PEP-CTERM sorting domain-containing protein</fullName>
    </submittedName>
</protein>
<dbReference type="EMBL" id="JBIGHV010000002">
    <property type="protein sequence ID" value="MFG6429443.1"/>
    <property type="molecule type" value="Genomic_DNA"/>
</dbReference>
<feature type="chain" id="PRO_5046362837" evidence="2">
    <location>
        <begin position="23"/>
        <end position="259"/>
    </location>
</feature>
<organism evidence="4 5">
    <name type="scientific">Pelomonas parva</name>
    <dbReference type="NCBI Taxonomy" id="3299032"/>
    <lineage>
        <taxon>Bacteria</taxon>
        <taxon>Pseudomonadati</taxon>
        <taxon>Pseudomonadota</taxon>
        <taxon>Betaproteobacteria</taxon>
        <taxon>Burkholderiales</taxon>
        <taxon>Sphaerotilaceae</taxon>
        <taxon>Roseateles</taxon>
    </lineage>
</organism>
<keyword evidence="5" id="KW-1185">Reference proteome</keyword>
<sequence>MISRQLAAAVMAWVMWAQPAQAAEQADVALLSMQSRATLTLGGSPVTRRFDAPFNTSLERDGLGSVTVQSSSSTGGGVNAAAMARSGRAMADFDSTQTFRFADTHSPQWVTFGHVVEGSVQLPSGSGAGSLSYGLTLFAPDGRTLLRDVWSDQTNRASASWFTELGPVSFLAEPGIYRLEVEGVAFADAPVGGGVTRANLSSYLSFTVTPVPEPSMFELLVGGIGVVGAVASRRRAGRQSQGRATRRAAAGRNVKPNDA</sequence>
<feature type="compositionally biased region" description="Low complexity" evidence="1">
    <location>
        <begin position="238"/>
        <end position="252"/>
    </location>
</feature>